<dbReference type="Pfam" id="PF07507">
    <property type="entry name" value="WavE"/>
    <property type="match status" value="1"/>
</dbReference>
<protein>
    <recommendedName>
        <fullName evidence="3">WavE lipopolysaccharide synthesis</fullName>
    </recommendedName>
</protein>
<organism evidence="1 2">
    <name type="scientific">Komagataeibacter oboediens</name>
    <dbReference type="NCBI Taxonomy" id="65958"/>
    <lineage>
        <taxon>Bacteria</taxon>
        <taxon>Pseudomonadati</taxon>
        <taxon>Pseudomonadota</taxon>
        <taxon>Alphaproteobacteria</taxon>
        <taxon>Acetobacterales</taxon>
        <taxon>Acetobacteraceae</taxon>
        <taxon>Komagataeibacter</taxon>
    </lineage>
</organism>
<accession>A0ABS5SKC0</accession>
<dbReference type="EMBL" id="JABLUU010000003">
    <property type="protein sequence ID" value="MBT0674659.1"/>
    <property type="molecule type" value="Genomic_DNA"/>
</dbReference>
<gene>
    <name evidence="1" type="ORF">HNO79_04500</name>
</gene>
<reference evidence="1 2" key="1">
    <citation type="journal article" date="2021" name="Astrobiology">
        <title>Bacterial Cellulose Retains Robustness but Its Synthesis Declines After Exposure to a Mars-Like Environment Simulated Outside the International Space Station.</title>
        <authorList>
            <person name="Orlovska I."/>
            <person name="Podolich O."/>
            <person name="Kukharenko O."/>
            <person name="Zaets I."/>
            <person name="Reva O."/>
            <person name="Khirunenko L."/>
            <person name="Zmejkoski D."/>
            <person name="Rogalsky S."/>
            <person name="Barh D."/>
            <person name="Tiwari S."/>
            <person name="Kumavath R."/>
            <person name="Goes-Neto A."/>
            <person name="Azevedo V."/>
            <person name="Brenig B."/>
            <person name="Ghosh P."/>
            <person name="de Vera J.P."/>
            <person name="Kozyrovska N."/>
        </authorList>
    </citation>
    <scope>NUCLEOTIDE SEQUENCE [LARGE SCALE GENOMIC DNA]</scope>
    <source>
        <strain evidence="1 2">IMBG 311</strain>
    </source>
</reference>
<evidence type="ECO:0000313" key="1">
    <source>
        <dbReference type="EMBL" id="MBT0674659.1"/>
    </source>
</evidence>
<dbReference type="RefSeq" id="WP_214164433.1">
    <property type="nucleotide sequence ID" value="NZ_JABLUU010000003.1"/>
</dbReference>
<keyword evidence="2" id="KW-1185">Reference proteome</keyword>
<dbReference type="InterPro" id="IPR011122">
    <property type="entry name" value="WavE"/>
</dbReference>
<sequence>MVYHFDVNDLNNIHQNGEPLSIVIQGPWLQKNIQESALICRHWRQMFPEAEIIVSISSSDFIDFSINTGENVLPEVAYAAFKIDTIRKEALKVLFDTADIVIKAPDALPLPPIKNDTQSLNNINLQIQSAKAGLKYASRKYALRIRNDLCLMSKKFIDVYKRHAHDVRRHYASFTQRILIPEIFTINPLTLYRMPFHYSDWFHFGLTEDIRNLWEDVEDVSFCDAIYYENHPFLKDTNVLEKRFLIRLAVEQFIHFPYFKKKFPFLKLDRHNDTRSVNESLYMMADNFTVANLTEIQAYINKYQHVVKKISKHTRVECISQNILDSIIKSPESLIDTIYTQQKKRSDHRMFWGYDRRTALFRRGRNTFNSFLRWYRDS</sequence>
<comment type="caution">
    <text evidence="1">The sequence shown here is derived from an EMBL/GenBank/DDBJ whole genome shotgun (WGS) entry which is preliminary data.</text>
</comment>
<proteinExistence type="predicted"/>
<evidence type="ECO:0000313" key="2">
    <source>
        <dbReference type="Proteomes" id="UP001519538"/>
    </source>
</evidence>
<dbReference type="Proteomes" id="UP001519538">
    <property type="component" value="Unassembled WGS sequence"/>
</dbReference>
<name>A0ABS5SKC0_9PROT</name>
<dbReference type="GeneID" id="79186982"/>
<evidence type="ECO:0008006" key="3">
    <source>
        <dbReference type="Google" id="ProtNLM"/>
    </source>
</evidence>